<evidence type="ECO:0000256" key="7">
    <source>
        <dbReference type="SAM" id="SignalP"/>
    </source>
</evidence>
<dbReference type="Pfam" id="PF02018">
    <property type="entry name" value="CBM_4_9"/>
    <property type="match status" value="1"/>
</dbReference>
<gene>
    <name evidence="9" type="ORF">EDB95_3638</name>
</gene>
<dbReference type="InterPro" id="IPR003305">
    <property type="entry name" value="CenC_carb-bd"/>
</dbReference>
<comment type="caution">
    <text evidence="9">The sequence shown here is derived from an EMBL/GenBank/DDBJ whole genome shotgun (WGS) entry which is preliminary data.</text>
</comment>
<comment type="similarity">
    <text evidence="2">Belongs to the glycosyl hydrolase 51 family.</text>
</comment>
<dbReference type="OrthoDB" id="9758333at2"/>
<dbReference type="GO" id="GO:0046373">
    <property type="term" value="P:L-arabinose metabolic process"/>
    <property type="evidence" value="ECO:0007669"/>
    <property type="project" value="InterPro"/>
</dbReference>
<evidence type="ECO:0000256" key="5">
    <source>
        <dbReference type="ARBA" id="ARBA00022801"/>
    </source>
</evidence>
<evidence type="ECO:0000313" key="10">
    <source>
        <dbReference type="Proteomes" id="UP000294498"/>
    </source>
</evidence>
<sequence length="642" mass="71444">MRKYLLPAALALTACKASAQTRLTLHLDTPMVAMSPRLYGLMTEEINFSYEGGLYDELIRNRSFKDSAKTAAFWSLVQTPTSQATMSLDRQHPLNDAMPVSLRLDIAKAGAGVTNQGFWGIPVRPNQVYKGSFYAKYKGASSQPLTLKIESPDGDTVFAQTTVDPIGNDWKQYTFTLKTAGTPSANARFSIRPAGEGTYWFTQVSLFPPTYDDHGLRPDLMQLLAGMKPSFLRFPGGNYVEGWNFSNRWNWKETIGPAEQRPGHLSPWGYRSTDGMGLLEFLEWCEDLHMEPLLAVFAGYTLNTDYLTAGPFLQPFVDDALDEIEYVTGDVHTKWGAQRAKDGHPDPFPLHFVEIGNEDGFDLSGSYEGRYAQFYDAIKTKYPGLQVISTVGGKDWLGGRFPAPAGRTEIVDEHYYRNAWEMEAHAHQYDHYDRSGPKVFVGEWATREGSPTTNFNAALGDAAWMTGMENNADHVIMASYAPLLVRVDPGGMQWRSDLIGYNTLTAYGSPSYYAQALFSNHLGNAIIKTSADNVPTQTKDDKTIDAFFYSATTKNDTVYLKLVNTQSTAQKVVVDITGATWKSATMWTLKADSPTGTNTIDDPQKIVPVETTVKTLNQTLPPYSITVLQFMVQRSARDGRSR</sequence>
<keyword evidence="6" id="KW-0325">Glycoprotein</keyword>
<dbReference type="InterPro" id="IPR010720">
    <property type="entry name" value="Alpha-L-AF_C"/>
</dbReference>
<dbReference type="Gene3D" id="2.60.120.260">
    <property type="entry name" value="Galactose-binding domain-like"/>
    <property type="match status" value="1"/>
</dbReference>
<feature type="chain" id="PRO_5021004273" description="non-reducing end alpha-L-arabinofuranosidase" evidence="7">
    <location>
        <begin position="20"/>
        <end position="642"/>
    </location>
</feature>
<name>A0A4R8DF13_9BACT</name>
<dbReference type="SUPFAM" id="SSF51011">
    <property type="entry name" value="Glycosyl hydrolase domain"/>
    <property type="match status" value="1"/>
</dbReference>
<dbReference type="SUPFAM" id="SSF49785">
    <property type="entry name" value="Galactose-binding domain-like"/>
    <property type="match status" value="1"/>
</dbReference>
<evidence type="ECO:0000256" key="1">
    <source>
        <dbReference type="ARBA" id="ARBA00001462"/>
    </source>
</evidence>
<dbReference type="GO" id="GO:0046556">
    <property type="term" value="F:alpha-L-arabinofuranosidase activity"/>
    <property type="evidence" value="ECO:0007669"/>
    <property type="project" value="UniProtKB-EC"/>
</dbReference>
<dbReference type="Pfam" id="PF22848">
    <property type="entry name" value="ASD1_dom"/>
    <property type="match status" value="1"/>
</dbReference>
<comment type="catalytic activity">
    <reaction evidence="1">
        <text>Hydrolysis of terminal non-reducing alpha-L-arabinofuranoside residues in alpha-L-arabinosides.</text>
        <dbReference type="EC" id="3.2.1.55"/>
    </reaction>
</comment>
<dbReference type="PROSITE" id="PS51257">
    <property type="entry name" value="PROKAR_LIPOPROTEIN"/>
    <property type="match status" value="1"/>
</dbReference>
<dbReference type="InterPro" id="IPR013780">
    <property type="entry name" value="Glyco_hydro_b"/>
</dbReference>
<dbReference type="Gene3D" id="2.60.40.1180">
    <property type="entry name" value="Golgi alpha-mannosidase II"/>
    <property type="match status" value="1"/>
</dbReference>
<dbReference type="SMART" id="SM00813">
    <property type="entry name" value="Alpha-L-AF_C"/>
    <property type="match status" value="1"/>
</dbReference>
<evidence type="ECO:0000313" key="9">
    <source>
        <dbReference type="EMBL" id="TDW95824.1"/>
    </source>
</evidence>
<dbReference type="Proteomes" id="UP000294498">
    <property type="component" value="Unassembled WGS sequence"/>
</dbReference>
<evidence type="ECO:0000259" key="8">
    <source>
        <dbReference type="SMART" id="SM00813"/>
    </source>
</evidence>
<evidence type="ECO:0000256" key="2">
    <source>
        <dbReference type="ARBA" id="ARBA00007186"/>
    </source>
</evidence>
<dbReference type="Pfam" id="PF06964">
    <property type="entry name" value="Alpha-L-AF_C"/>
    <property type="match status" value="1"/>
</dbReference>
<dbReference type="RefSeq" id="WP_133995538.1">
    <property type="nucleotide sequence ID" value="NZ_SODV01000002.1"/>
</dbReference>
<dbReference type="PANTHER" id="PTHR31776:SF0">
    <property type="entry name" value="ALPHA-L-ARABINOFURANOSIDASE 1"/>
    <property type="match status" value="1"/>
</dbReference>
<dbReference type="Gene3D" id="3.20.20.80">
    <property type="entry name" value="Glycosidases"/>
    <property type="match status" value="1"/>
</dbReference>
<evidence type="ECO:0000256" key="6">
    <source>
        <dbReference type="ARBA" id="ARBA00023180"/>
    </source>
</evidence>
<feature type="domain" description="Alpha-L-arabinofuranosidase C-terminal" evidence="8">
    <location>
        <begin position="442"/>
        <end position="624"/>
    </location>
</feature>
<feature type="signal peptide" evidence="7">
    <location>
        <begin position="1"/>
        <end position="19"/>
    </location>
</feature>
<proteinExistence type="inferred from homology"/>
<dbReference type="EMBL" id="SODV01000002">
    <property type="protein sequence ID" value="TDW95824.1"/>
    <property type="molecule type" value="Genomic_DNA"/>
</dbReference>
<protein>
    <recommendedName>
        <fullName evidence="3">non-reducing end alpha-L-arabinofuranosidase</fullName>
        <ecNumber evidence="3">3.2.1.55</ecNumber>
    </recommendedName>
</protein>
<accession>A0A4R8DF13</accession>
<evidence type="ECO:0000256" key="3">
    <source>
        <dbReference type="ARBA" id="ARBA00012670"/>
    </source>
</evidence>
<dbReference type="AlphaFoldDB" id="A0A4R8DF13"/>
<dbReference type="SUPFAM" id="SSF51445">
    <property type="entry name" value="(Trans)glycosidases"/>
    <property type="match status" value="1"/>
</dbReference>
<reference evidence="9 10" key="1">
    <citation type="submission" date="2019-03" db="EMBL/GenBank/DDBJ databases">
        <title>Genomic Encyclopedia of Type Strains, Phase IV (KMG-IV): sequencing the most valuable type-strain genomes for metagenomic binning, comparative biology and taxonomic classification.</title>
        <authorList>
            <person name="Goeker M."/>
        </authorList>
    </citation>
    <scope>NUCLEOTIDE SEQUENCE [LARGE SCALE GENOMIC DNA]</scope>
    <source>
        <strain evidence="9 10">DSM 100059</strain>
    </source>
</reference>
<dbReference type="InterPro" id="IPR055235">
    <property type="entry name" value="ASD1_cat"/>
</dbReference>
<keyword evidence="4 7" id="KW-0732">Signal</keyword>
<keyword evidence="10" id="KW-1185">Reference proteome</keyword>
<organism evidence="9 10">
    <name type="scientific">Dinghuibacter silviterrae</name>
    <dbReference type="NCBI Taxonomy" id="1539049"/>
    <lineage>
        <taxon>Bacteria</taxon>
        <taxon>Pseudomonadati</taxon>
        <taxon>Bacteroidota</taxon>
        <taxon>Chitinophagia</taxon>
        <taxon>Chitinophagales</taxon>
        <taxon>Chitinophagaceae</taxon>
        <taxon>Dinghuibacter</taxon>
    </lineage>
</organism>
<keyword evidence="5" id="KW-0378">Hydrolase</keyword>
<dbReference type="PANTHER" id="PTHR31776">
    <property type="entry name" value="ALPHA-L-ARABINOFURANOSIDASE 1"/>
    <property type="match status" value="1"/>
</dbReference>
<dbReference type="InterPro" id="IPR017853">
    <property type="entry name" value="GH"/>
</dbReference>
<dbReference type="InterPro" id="IPR051563">
    <property type="entry name" value="Glycosyl_Hydrolase_51"/>
</dbReference>
<evidence type="ECO:0000256" key="4">
    <source>
        <dbReference type="ARBA" id="ARBA00022729"/>
    </source>
</evidence>
<dbReference type="EC" id="3.2.1.55" evidence="3"/>
<dbReference type="InterPro" id="IPR008979">
    <property type="entry name" value="Galactose-bd-like_sf"/>
</dbReference>